<reference evidence="4 5" key="1">
    <citation type="submission" date="2011-10" db="EMBL/GenBank/DDBJ databases">
        <title>Genome sequence of Gluconobacter morbifer G707, isolated from Drosophila gut.</title>
        <authorList>
            <person name="Lee W.-J."/>
            <person name="Kim E.-K."/>
        </authorList>
    </citation>
    <scope>NUCLEOTIDE SEQUENCE [LARGE SCALE GENOMIC DNA]</scope>
    <source>
        <strain evidence="4 5">G707</strain>
    </source>
</reference>
<protein>
    <recommendedName>
        <fullName evidence="3">Aldehyde dehydrogenase domain-containing protein</fullName>
    </recommendedName>
</protein>
<dbReference type="PANTHER" id="PTHR42804">
    <property type="entry name" value="ALDEHYDE DEHYDROGENASE"/>
    <property type="match status" value="1"/>
</dbReference>
<dbReference type="PANTHER" id="PTHR42804:SF1">
    <property type="entry name" value="ALDEHYDE DEHYDROGENASE-RELATED"/>
    <property type="match status" value="1"/>
</dbReference>
<dbReference type="Gene3D" id="3.40.309.10">
    <property type="entry name" value="Aldehyde Dehydrogenase, Chain A, domain 2"/>
    <property type="match status" value="1"/>
</dbReference>
<name>G6XH91_9PROT</name>
<dbReference type="PATRIC" id="fig|1088869.3.peg.861"/>
<evidence type="ECO:0000313" key="4">
    <source>
        <dbReference type="EMBL" id="EHH69549.1"/>
    </source>
</evidence>
<dbReference type="Proteomes" id="UP000004949">
    <property type="component" value="Unassembled WGS sequence"/>
</dbReference>
<keyword evidence="5" id="KW-1185">Reference proteome</keyword>
<dbReference type="eggNOG" id="COG1012">
    <property type="taxonomic scope" value="Bacteria"/>
</dbReference>
<comment type="caution">
    <text evidence="4">The sequence shown here is derived from an EMBL/GenBank/DDBJ whole genome shotgun (WGS) entry which is preliminary data.</text>
</comment>
<organism evidence="4 5">
    <name type="scientific">Gluconobacter morbifer G707</name>
    <dbReference type="NCBI Taxonomy" id="1088869"/>
    <lineage>
        <taxon>Bacteria</taxon>
        <taxon>Pseudomonadati</taxon>
        <taxon>Pseudomonadota</taxon>
        <taxon>Alphaproteobacteria</taxon>
        <taxon>Acetobacterales</taxon>
        <taxon>Acetobacteraceae</taxon>
        <taxon>Gluconobacter</taxon>
    </lineage>
</organism>
<dbReference type="AlphaFoldDB" id="G6XH91"/>
<proteinExistence type="inferred from homology"/>
<feature type="domain" description="Aldehyde dehydrogenase" evidence="3">
    <location>
        <begin position="2"/>
        <end position="106"/>
    </location>
</feature>
<dbReference type="SUPFAM" id="SSF53720">
    <property type="entry name" value="ALDH-like"/>
    <property type="match status" value="1"/>
</dbReference>
<dbReference type="RefSeq" id="WP_008851006.1">
    <property type="nucleotide sequence ID" value="NZ_AGQV01000001.1"/>
</dbReference>
<evidence type="ECO:0000256" key="2">
    <source>
        <dbReference type="ARBA" id="ARBA00023002"/>
    </source>
</evidence>
<evidence type="ECO:0000313" key="5">
    <source>
        <dbReference type="Proteomes" id="UP000004949"/>
    </source>
</evidence>
<dbReference type="GO" id="GO:0016620">
    <property type="term" value="F:oxidoreductase activity, acting on the aldehyde or oxo group of donors, NAD or NADP as acceptor"/>
    <property type="evidence" value="ECO:0007669"/>
    <property type="project" value="InterPro"/>
</dbReference>
<sequence>MTIFTQVEGLHTLLDTDIFMPWLALTGVSDMEEALKLEKKMSYALGACIFGPVSAATRLARRLRSGSICINDLIVPTADPRLPFGGCGGSGYGTTRGPEGLLTLTRPVAISVR</sequence>
<evidence type="ECO:0000259" key="3">
    <source>
        <dbReference type="Pfam" id="PF00171"/>
    </source>
</evidence>
<dbReference type="Gene3D" id="3.40.605.10">
    <property type="entry name" value="Aldehyde Dehydrogenase, Chain A, domain 1"/>
    <property type="match status" value="1"/>
</dbReference>
<dbReference type="InterPro" id="IPR016161">
    <property type="entry name" value="Ald_DH/histidinol_DH"/>
</dbReference>
<dbReference type="InterPro" id="IPR015590">
    <property type="entry name" value="Aldehyde_DH_dom"/>
</dbReference>
<accession>G6XH91</accession>
<keyword evidence="2" id="KW-0560">Oxidoreductase</keyword>
<dbReference type="InterPro" id="IPR016163">
    <property type="entry name" value="Ald_DH_C"/>
</dbReference>
<dbReference type="Pfam" id="PF00171">
    <property type="entry name" value="Aldedh"/>
    <property type="match status" value="1"/>
</dbReference>
<gene>
    <name evidence="4" type="ORF">GMO_08570</name>
</gene>
<dbReference type="InterPro" id="IPR016162">
    <property type="entry name" value="Ald_DH_N"/>
</dbReference>
<comment type="similarity">
    <text evidence="1">Belongs to the aldehyde dehydrogenase family.</text>
</comment>
<dbReference type="STRING" id="1088869.GMO_08570"/>
<evidence type="ECO:0000256" key="1">
    <source>
        <dbReference type="ARBA" id="ARBA00009986"/>
    </source>
</evidence>
<dbReference type="EMBL" id="AGQV01000001">
    <property type="protein sequence ID" value="EHH69549.1"/>
    <property type="molecule type" value="Genomic_DNA"/>
</dbReference>